<dbReference type="Gene3D" id="1.10.340.30">
    <property type="entry name" value="Hypothetical protein, domain 2"/>
    <property type="match status" value="1"/>
</dbReference>
<keyword evidence="3" id="KW-0227">DNA damage</keyword>
<proteinExistence type="predicted"/>
<evidence type="ECO:0000259" key="5">
    <source>
        <dbReference type="SMART" id="SM00478"/>
    </source>
</evidence>
<comment type="caution">
    <text evidence="6">The sequence shown here is derived from an EMBL/GenBank/DDBJ whole genome shotgun (WGS) entry which is preliminary data.</text>
</comment>
<dbReference type="EC" id="3.2.2.21" evidence="2"/>
<protein>
    <recommendedName>
        <fullName evidence="2">DNA-3-methyladenine glycosylase II</fullName>
        <ecNumber evidence="2">3.2.2.21</ecNumber>
    </recommendedName>
</protein>
<keyword evidence="7" id="KW-1185">Reference proteome</keyword>
<comment type="catalytic activity">
    <reaction evidence="1">
        <text>Hydrolysis of alkylated DNA, releasing 3-methyladenine, 3-methylguanine, 7-methylguanine and 7-methyladenine.</text>
        <dbReference type="EC" id="3.2.2.21"/>
    </reaction>
</comment>
<dbReference type="SUPFAM" id="SSF48150">
    <property type="entry name" value="DNA-glycosylase"/>
    <property type="match status" value="1"/>
</dbReference>
<dbReference type="InterPro" id="IPR011257">
    <property type="entry name" value="DNA_glycosylase"/>
</dbReference>
<keyword evidence="4" id="KW-0234">DNA repair</keyword>
<dbReference type="InterPro" id="IPR003265">
    <property type="entry name" value="HhH-GPD_domain"/>
</dbReference>
<evidence type="ECO:0000256" key="2">
    <source>
        <dbReference type="ARBA" id="ARBA00012000"/>
    </source>
</evidence>
<accession>A0ABV4AIV2</accession>
<dbReference type="Proteomes" id="UP001562065">
    <property type="component" value="Unassembled WGS sequence"/>
</dbReference>
<dbReference type="InterPro" id="IPR051912">
    <property type="entry name" value="Alkylbase_DNA_Glycosylase/TA"/>
</dbReference>
<evidence type="ECO:0000313" key="7">
    <source>
        <dbReference type="Proteomes" id="UP001562065"/>
    </source>
</evidence>
<dbReference type="RefSeq" id="WP_369455980.1">
    <property type="nucleotide sequence ID" value="NZ_JBGCUO010000001.1"/>
</dbReference>
<dbReference type="SMART" id="SM00478">
    <property type="entry name" value="ENDO3c"/>
    <property type="match status" value="1"/>
</dbReference>
<dbReference type="Pfam" id="PF00730">
    <property type="entry name" value="HhH-GPD"/>
    <property type="match status" value="1"/>
</dbReference>
<name>A0ABV4AIV2_9GAMM</name>
<dbReference type="CDD" id="cd00056">
    <property type="entry name" value="ENDO3c"/>
    <property type="match status" value="1"/>
</dbReference>
<dbReference type="PANTHER" id="PTHR43003:SF5">
    <property type="entry name" value="DNA-3-METHYLADENINE GLYCOSYLASE"/>
    <property type="match status" value="1"/>
</dbReference>
<dbReference type="PANTHER" id="PTHR43003">
    <property type="entry name" value="DNA-3-METHYLADENINE GLYCOSYLASE"/>
    <property type="match status" value="1"/>
</dbReference>
<reference evidence="6 7" key="1">
    <citation type="submission" date="2024-07" db="EMBL/GenBank/DDBJ databases">
        <authorList>
            <person name="Ren Q."/>
        </authorList>
    </citation>
    <scope>NUCLEOTIDE SEQUENCE [LARGE SCALE GENOMIC DNA]</scope>
    <source>
        <strain evidence="6 7">REN37</strain>
    </source>
</reference>
<dbReference type="EMBL" id="JBGCUO010000001">
    <property type="protein sequence ID" value="MEY1662751.1"/>
    <property type="molecule type" value="Genomic_DNA"/>
</dbReference>
<evidence type="ECO:0000256" key="4">
    <source>
        <dbReference type="ARBA" id="ARBA00023204"/>
    </source>
</evidence>
<dbReference type="Gene3D" id="1.10.1670.40">
    <property type="match status" value="1"/>
</dbReference>
<evidence type="ECO:0000256" key="3">
    <source>
        <dbReference type="ARBA" id="ARBA00022763"/>
    </source>
</evidence>
<evidence type="ECO:0000313" key="6">
    <source>
        <dbReference type="EMBL" id="MEY1662751.1"/>
    </source>
</evidence>
<organism evidence="6 7">
    <name type="scientific">Isoalcanivorax beigongshangi</name>
    <dbReference type="NCBI Taxonomy" id="3238810"/>
    <lineage>
        <taxon>Bacteria</taxon>
        <taxon>Pseudomonadati</taxon>
        <taxon>Pseudomonadota</taxon>
        <taxon>Gammaproteobacteria</taxon>
        <taxon>Oceanospirillales</taxon>
        <taxon>Alcanivoracaceae</taxon>
        <taxon>Isoalcanivorax</taxon>
    </lineage>
</organism>
<sequence length="215" mass="24050">MPRYHPDLHAAADHALRQLDDDWARLVDRCGPRGAPQHPGQDPYQTLIRAVIHQQVHGRAAAAILGRLLALFPQQPFPAPEQLLATTPEQLRACGLSASKQRSVLGIADAKRAGRIPDYDSAQQMDDDSLIRQLTELWGVGRWTVEMLLIDTLGRTDILPVDDFGVREGYRRLKQLPQSPTPKQLRELGAAWAPYRTFASWYLWHAGHNLPAPAP</sequence>
<gene>
    <name evidence="6" type="ORF">AB5I84_11375</name>
</gene>
<evidence type="ECO:0000256" key="1">
    <source>
        <dbReference type="ARBA" id="ARBA00000086"/>
    </source>
</evidence>
<feature type="domain" description="HhH-GPD" evidence="5">
    <location>
        <begin position="52"/>
        <end position="208"/>
    </location>
</feature>